<keyword evidence="3" id="KW-1185">Reference proteome</keyword>
<dbReference type="OrthoDB" id="2159131at2759"/>
<feature type="compositionally biased region" description="Basic residues" evidence="1">
    <location>
        <begin position="191"/>
        <end position="200"/>
    </location>
</feature>
<accession>A0A0G4EBJ2</accession>
<feature type="compositionally biased region" description="Low complexity" evidence="1">
    <location>
        <begin position="86"/>
        <end position="100"/>
    </location>
</feature>
<dbReference type="InParanoid" id="A0A0G4EBJ2"/>
<dbReference type="AlphaFoldDB" id="A0A0G4EBJ2"/>
<gene>
    <name evidence="2" type="ORF">Vbra_11038</name>
</gene>
<feature type="compositionally biased region" description="Basic and acidic residues" evidence="1">
    <location>
        <begin position="20"/>
        <end position="35"/>
    </location>
</feature>
<evidence type="ECO:0000313" key="2">
    <source>
        <dbReference type="EMBL" id="CEL92654.1"/>
    </source>
</evidence>
<dbReference type="OMA" id="IKKGHYI"/>
<feature type="compositionally biased region" description="Basic residues" evidence="1">
    <location>
        <begin position="252"/>
        <end position="262"/>
    </location>
</feature>
<evidence type="ECO:0008006" key="4">
    <source>
        <dbReference type="Google" id="ProtNLM"/>
    </source>
</evidence>
<dbReference type="STRING" id="1169540.A0A0G4EBJ2"/>
<evidence type="ECO:0000256" key="1">
    <source>
        <dbReference type="SAM" id="MobiDB-lite"/>
    </source>
</evidence>
<name>A0A0G4EBJ2_VITBC</name>
<reference evidence="2 3" key="1">
    <citation type="submission" date="2014-11" db="EMBL/GenBank/DDBJ databases">
        <authorList>
            <person name="Zhu J."/>
            <person name="Qi W."/>
            <person name="Song R."/>
        </authorList>
    </citation>
    <scope>NUCLEOTIDE SEQUENCE [LARGE SCALE GENOMIC DNA]</scope>
</reference>
<protein>
    <recommendedName>
        <fullName evidence="4">CBF1-interacting co-repressor CIR N-terminal domain-containing protein</fullName>
    </recommendedName>
</protein>
<dbReference type="PhylomeDB" id="A0A0G4EBJ2"/>
<proteinExistence type="predicted"/>
<dbReference type="Proteomes" id="UP000041254">
    <property type="component" value="Unassembled WGS sequence"/>
</dbReference>
<evidence type="ECO:0000313" key="3">
    <source>
        <dbReference type="Proteomes" id="UP000041254"/>
    </source>
</evidence>
<sequence>MGGHGGLNILPQKRWHLYRDDNKAKVAKDQDDHREKERKKKRDKNQQEFVRKIGRLKGGRSSHAADEEADDDAIAGPAIQYDDDAPSAADAVDGGEAVGTAAGGAGGHINLFADEEIEMKKAEAKHHKYLKEVGHTNQTVSEFAALKSESLPWYLQTLPSHKRFVEHLESLPSHPQPLQHPSGIPPPPPRPSHHGKRRHSSSNSDSDSDEAGDRDRKRHKKDKKERKERKKERKRVKKEMREREREGVGSSRHSHRGRVKKHRWDDESEEDGPKLNGIELLRRERLEREKSEGAKSAALNGTSGGRRH</sequence>
<dbReference type="EMBL" id="CDMY01000098">
    <property type="protein sequence ID" value="CEL92654.1"/>
    <property type="molecule type" value="Genomic_DNA"/>
</dbReference>
<organism evidence="2 3">
    <name type="scientific">Vitrella brassicaformis (strain CCMP3155)</name>
    <dbReference type="NCBI Taxonomy" id="1169540"/>
    <lineage>
        <taxon>Eukaryota</taxon>
        <taxon>Sar</taxon>
        <taxon>Alveolata</taxon>
        <taxon>Colpodellida</taxon>
        <taxon>Vitrellaceae</taxon>
        <taxon>Vitrella</taxon>
    </lineage>
</organism>
<dbReference type="VEuPathDB" id="CryptoDB:Vbra_11038"/>
<feature type="region of interest" description="Disordered" evidence="1">
    <location>
        <begin position="166"/>
        <end position="308"/>
    </location>
</feature>
<feature type="region of interest" description="Disordered" evidence="1">
    <location>
        <begin position="20"/>
        <end position="107"/>
    </location>
</feature>
<feature type="compositionally biased region" description="Basic residues" evidence="1">
    <location>
        <begin position="216"/>
        <end position="238"/>
    </location>
</feature>
<dbReference type="InterPro" id="IPR039875">
    <property type="entry name" value="LENG1-like"/>
</dbReference>
<feature type="compositionally biased region" description="Basic and acidic residues" evidence="1">
    <location>
        <begin position="280"/>
        <end position="293"/>
    </location>
</feature>
<dbReference type="PANTHER" id="PTHR22093:SF0">
    <property type="entry name" value="LEUKOCYTE RECEPTOR CLUSTER MEMBER 1"/>
    <property type="match status" value="1"/>
</dbReference>
<dbReference type="PANTHER" id="PTHR22093">
    <property type="entry name" value="LEUKOCYTE RECEPTOR CLUSTER LRC MEMBER 1"/>
    <property type="match status" value="1"/>
</dbReference>